<dbReference type="InterPro" id="IPR003779">
    <property type="entry name" value="CMD-like"/>
</dbReference>
<name>A0A1H6FZW2_THEAL</name>
<keyword evidence="3" id="KW-1185">Reference proteome</keyword>
<keyword evidence="2" id="KW-0575">Peroxidase</keyword>
<dbReference type="OrthoDB" id="122912at2"/>
<accession>A0A1H6FZW2</accession>
<evidence type="ECO:0000259" key="1">
    <source>
        <dbReference type="Pfam" id="PF02627"/>
    </source>
</evidence>
<dbReference type="InterPro" id="IPR029032">
    <property type="entry name" value="AhpD-like"/>
</dbReference>
<dbReference type="SUPFAM" id="SSF69118">
    <property type="entry name" value="AhpD-like"/>
    <property type="match status" value="1"/>
</dbReference>
<feature type="domain" description="Carboxymuconolactone decarboxylase-like" evidence="1">
    <location>
        <begin position="46"/>
        <end position="122"/>
    </location>
</feature>
<dbReference type="RefSeq" id="WP_093118729.1">
    <property type="nucleotide sequence ID" value="NZ_FNWJ01000002.1"/>
</dbReference>
<reference evidence="3" key="1">
    <citation type="submission" date="2016-10" db="EMBL/GenBank/DDBJ databases">
        <authorList>
            <person name="Varghese N."/>
            <person name="Submissions S."/>
        </authorList>
    </citation>
    <scope>NUCLEOTIDE SEQUENCE [LARGE SCALE GENOMIC DNA]</scope>
    <source>
        <strain evidence="3">ATCC 35263</strain>
    </source>
</reference>
<protein>
    <submittedName>
        <fullName evidence="2">Alkylhydroperoxidase AhpD family core domain-containing protein</fullName>
    </submittedName>
</protein>
<dbReference type="PANTHER" id="PTHR35446">
    <property type="entry name" value="SI:CH211-175M2.5"/>
    <property type="match status" value="1"/>
</dbReference>
<dbReference type="Gene3D" id="1.20.1290.10">
    <property type="entry name" value="AhpD-like"/>
    <property type="match status" value="1"/>
</dbReference>
<dbReference type="AlphaFoldDB" id="A0A1H6FZW2"/>
<dbReference type="Pfam" id="PF02627">
    <property type="entry name" value="CMD"/>
    <property type="match status" value="1"/>
</dbReference>
<proteinExistence type="predicted"/>
<evidence type="ECO:0000313" key="3">
    <source>
        <dbReference type="Proteomes" id="UP000222056"/>
    </source>
</evidence>
<dbReference type="GO" id="GO:0051920">
    <property type="term" value="F:peroxiredoxin activity"/>
    <property type="evidence" value="ECO:0007669"/>
    <property type="project" value="InterPro"/>
</dbReference>
<evidence type="ECO:0000313" key="2">
    <source>
        <dbReference type="EMBL" id="SEH15748.1"/>
    </source>
</evidence>
<dbReference type="EMBL" id="FNWJ01000002">
    <property type="protein sequence ID" value="SEH15748.1"/>
    <property type="molecule type" value="Genomic_DNA"/>
</dbReference>
<sequence length="189" mass="20374">MAKSRESRFHVHDELTAPERSLAVLRGALARGAKISNFVGVLAGAPAVLRGYARFLAELRDGALPRATQLRIAVAVAAHEGCEYQLAQAQRLARSAGLGLDEIALAREFDSFDEREAVLLRYLKALLEGDGPPPEHLQEEAREAGWSDEQLLEAIAHVGVWRFACLVARAANLPAEAATGMRGDLVEAA</sequence>
<keyword evidence="2" id="KW-0560">Oxidoreductase</keyword>
<dbReference type="STRING" id="29539.SAMN02745716_2050"/>
<dbReference type="Proteomes" id="UP000222056">
    <property type="component" value="Unassembled WGS sequence"/>
</dbReference>
<gene>
    <name evidence="2" type="ORF">SAMN02745716_2050</name>
</gene>
<dbReference type="PANTHER" id="PTHR35446:SF2">
    <property type="entry name" value="CARBOXYMUCONOLACTONE DECARBOXYLASE-LIKE DOMAIN-CONTAINING PROTEIN"/>
    <property type="match status" value="1"/>
</dbReference>
<organism evidence="2 3">
    <name type="scientific">Thermoleophilum album</name>
    <dbReference type="NCBI Taxonomy" id="29539"/>
    <lineage>
        <taxon>Bacteria</taxon>
        <taxon>Bacillati</taxon>
        <taxon>Actinomycetota</taxon>
        <taxon>Thermoleophilia</taxon>
        <taxon>Thermoleophilales</taxon>
        <taxon>Thermoleophilaceae</taxon>
        <taxon>Thermoleophilum</taxon>
    </lineage>
</organism>